<name>A0A9P8Q3Q9_WICPI</name>
<feature type="transmembrane region" description="Helical" evidence="1">
    <location>
        <begin position="64"/>
        <end position="86"/>
    </location>
</feature>
<evidence type="ECO:0000313" key="2">
    <source>
        <dbReference type="EMBL" id="KAH3683698.1"/>
    </source>
</evidence>
<keyword evidence="1" id="KW-0472">Membrane</keyword>
<protein>
    <submittedName>
        <fullName evidence="2">Uncharacterized protein</fullName>
    </submittedName>
</protein>
<keyword evidence="1" id="KW-0812">Transmembrane</keyword>
<gene>
    <name evidence="2" type="ORF">WICPIJ_005317</name>
</gene>
<dbReference type="EMBL" id="JAEUBG010002986">
    <property type="protein sequence ID" value="KAH3683698.1"/>
    <property type="molecule type" value="Genomic_DNA"/>
</dbReference>
<reference evidence="2" key="1">
    <citation type="journal article" date="2021" name="Open Biol.">
        <title>Shared evolutionary footprints suggest mitochondrial oxidative damage underlies multiple complex I losses in fungi.</title>
        <authorList>
            <person name="Schikora-Tamarit M.A."/>
            <person name="Marcet-Houben M."/>
            <person name="Nosek J."/>
            <person name="Gabaldon T."/>
        </authorList>
    </citation>
    <scope>NUCLEOTIDE SEQUENCE</scope>
    <source>
        <strain evidence="2">CBS2887</strain>
    </source>
</reference>
<organism evidence="2 3">
    <name type="scientific">Wickerhamomyces pijperi</name>
    <name type="common">Yeast</name>
    <name type="synonym">Pichia pijperi</name>
    <dbReference type="NCBI Taxonomy" id="599730"/>
    <lineage>
        <taxon>Eukaryota</taxon>
        <taxon>Fungi</taxon>
        <taxon>Dikarya</taxon>
        <taxon>Ascomycota</taxon>
        <taxon>Saccharomycotina</taxon>
        <taxon>Saccharomycetes</taxon>
        <taxon>Phaffomycetales</taxon>
        <taxon>Wickerhamomycetaceae</taxon>
        <taxon>Wickerhamomyces</taxon>
    </lineage>
</organism>
<keyword evidence="1" id="KW-1133">Transmembrane helix</keyword>
<reference evidence="2" key="2">
    <citation type="submission" date="2021-01" db="EMBL/GenBank/DDBJ databases">
        <authorList>
            <person name="Schikora-Tamarit M.A."/>
        </authorList>
    </citation>
    <scope>NUCLEOTIDE SEQUENCE</scope>
    <source>
        <strain evidence="2">CBS2887</strain>
    </source>
</reference>
<comment type="caution">
    <text evidence="2">The sequence shown here is derived from an EMBL/GenBank/DDBJ whole genome shotgun (WGS) entry which is preliminary data.</text>
</comment>
<evidence type="ECO:0000256" key="1">
    <source>
        <dbReference type="SAM" id="Phobius"/>
    </source>
</evidence>
<dbReference type="AlphaFoldDB" id="A0A9P8Q3Q9"/>
<evidence type="ECO:0000313" key="3">
    <source>
        <dbReference type="Proteomes" id="UP000774326"/>
    </source>
</evidence>
<sequence>MTIFFRPGIENGTKDVGTLHWVASSMITTGILTMLFTIMGDLQPMAVVIKILDPLMNAEEIFDFSANALLISFLLRAFLSAFVPLLRTRRTHRVHSDKSGLTKLCKQTEPIACSGG</sequence>
<feature type="transmembrane region" description="Helical" evidence="1">
    <location>
        <begin position="21"/>
        <end position="40"/>
    </location>
</feature>
<dbReference type="Proteomes" id="UP000774326">
    <property type="component" value="Unassembled WGS sequence"/>
</dbReference>
<proteinExistence type="predicted"/>
<keyword evidence="3" id="KW-1185">Reference proteome</keyword>
<accession>A0A9P8Q3Q9</accession>